<dbReference type="OrthoDB" id="336094at2"/>
<reference evidence="3 4" key="1">
    <citation type="submission" date="2014-11" db="EMBL/GenBank/DDBJ databases">
        <title>Genome sequence of Flavihumibacter solisilvae 3-3.</title>
        <authorList>
            <person name="Zhou G."/>
            <person name="Li M."/>
            <person name="Wang G."/>
        </authorList>
    </citation>
    <scope>NUCLEOTIDE SEQUENCE [LARGE SCALE GENOMIC DNA]</scope>
    <source>
        <strain evidence="3 4">3-3</strain>
    </source>
</reference>
<dbReference type="STRING" id="1349421.OI18_04310"/>
<gene>
    <name evidence="3" type="ORF">OI18_04310</name>
</gene>
<dbReference type="InterPro" id="IPR046860">
    <property type="entry name" value="SnoaL_5"/>
</dbReference>
<keyword evidence="4" id="KW-1185">Reference proteome</keyword>
<proteinExistence type="predicted"/>
<name>A0A0C1INR7_9BACT</name>
<evidence type="ECO:0000313" key="4">
    <source>
        <dbReference type="Proteomes" id="UP000031408"/>
    </source>
</evidence>
<dbReference type="AlphaFoldDB" id="A0A0C1INR7"/>
<protein>
    <recommendedName>
        <fullName evidence="2">SnoaL-like domain-containing protein</fullName>
    </recommendedName>
</protein>
<evidence type="ECO:0000313" key="3">
    <source>
        <dbReference type="EMBL" id="KIC95885.1"/>
    </source>
</evidence>
<dbReference type="InterPro" id="IPR032710">
    <property type="entry name" value="NTF2-like_dom_sf"/>
</dbReference>
<keyword evidence="1" id="KW-1133">Transmembrane helix</keyword>
<keyword evidence="1" id="KW-0472">Membrane</keyword>
<feature type="domain" description="SnoaL-like" evidence="2">
    <location>
        <begin position="1"/>
        <end position="118"/>
    </location>
</feature>
<keyword evidence="1" id="KW-0812">Transmembrane</keyword>
<dbReference type="SUPFAM" id="SSF54427">
    <property type="entry name" value="NTF2-like"/>
    <property type="match status" value="1"/>
</dbReference>
<evidence type="ECO:0000256" key="1">
    <source>
        <dbReference type="SAM" id="Phobius"/>
    </source>
</evidence>
<dbReference type="Gene3D" id="3.10.450.50">
    <property type="match status" value="1"/>
</dbReference>
<sequence>MTTQQIADRLVELCRKGDFETAQKELYDESIVTIEPVETENFEKETRGLPAILSKGKKFYNMVETVYAITVSDPIVASHAIAFVLSMDLKMKEKDRINMAELCVYETRDGKVIYEHFFM</sequence>
<dbReference type="EMBL" id="JSVC01000004">
    <property type="protein sequence ID" value="KIC95885.1"/>
    <property type="molecule type" value="Genomic_DNA"/>
</dbReference>
<comment type="caution">
    <text evidence="3">The sequence shown here is derived from an EMBL/GenBank/DDBJ whole genome shotgun (WGS) entry which is preliminary data.</text>
</comment>
<dbReference type="Proteomes" id="UP000031408">
    <property type="component" value="Unassembled WGS sequence"/>
</dbReference>
<dbReference type="Pfam" id="PF20409">
    <property type="entry name" value="SnoaL_5"/>
    <property type="match status" value="1"/>
</dbReference>
<organism evidence="3 4">
    <name type="scientific">Flavihumibacter solisilvae</name>
    <dbReference type="NCBI Taxonomy" id="1349421"/>
    <lineage>
        <taxon>Bacteria</taxon>
        <taxon>Pseudomonadati</taxon>
        <taxon>Bacteroidota</taxon>
        <taxon>Chitinophagia</taxon>
        <taxon>Chitinophagales</taxon>
        <taxon>Chitinophagaceae</taxon>
        <taxon>Flavihumibacter</taxon>
    </lineage>
</organism>
<dbReference type="RefSeq" id="WP_039137538.1">
    <property type="nucleotide sequence ID" value="NZ_JSVC01000004.1"/>
</dbReference>
<evidence type="ECO:0000259" key="2">
    <source>
        <dbReference type="Pfam" id="PF20409"/>
    </source>
</evidence>
<accession>A0A0C1INR7</accession>
<feature type="transmembrane region" description="Helical" evidence="1">
    <location>
        <begin position="66"/>
        <end position="86"/>
    </location>
</feature>